<dbReference type="AlphaFoldDB" id="A0A5J4LJS4"/>
<reference evidence="1 2" key="1">
    <citation type="submission" date="2019-10" db="EMBL/GenBank/DDBJ databases">
        <title>Whole genome shotgun sequence of Streptomyces angustmyceticus NBRC 3934.</title>
        <authorList>
            <person name="Hosoyama A."/>
            <person name="Ichikawa N."/>
            <person name="Kimura A."/>
            <person name="Kitahashi Y."/>
            <person name="Komaki H."/>
            <person name="Uohara A."/>
        </authorList>
    </citation>
    <scope>NUCLEOTIDE SEQUENCE [LARGE SCALE GENOMIC DNA]</scope>
    <source>
        <strain evidence="1 2">NBRC 3934</strain>
    </source>
</reference>
<dbReference type="Proteomes" id="UP000325598">
    <property type="component" value="Unassembled WGS sequence"/>
</dbReference>
<keyword evidence="2" id="KW-1185">Reference proteome</keyword>
<evidence type="ECO:0000313" key="1">
    <source>
        <dbReference type="EMBL" id="GES31780.1"/>
    </source>
</evidence>
<gene>
    <name evidence="1" type="ORF">San01_42670</name>
</gene>
<proteinExistence type="predicted"/>
<comment type="caution">
    <text evidence="1">The sequence shown here is derived from an EMBL/GenBank/DDBJ whole genome shotgun (WGS) entry which is preliminary data.</text>
</comment>
<evidence type="ECO:0008006" key="3">
    <source>
        <dbReference type="Google" id="ProtNLM"/>
    </source>
</evidence>
<protein>
    <recommendedName>
        <fullName evidence="3">DNA-binding protein</fullName>
    </recommendedName>
</protein>
<name>A0A5J4LJS4_9ACTN</name>
<evidence type="ECO:0000313" key="2">
    <source>
        <dbReference type="Proteomes" id="UP000325598"/>
    </source>
</evidence>
<accession>A0A5J4LJS4</accession>
<organism evidence="1 2">
    <name type="scientific">Streptomyces angustmyceticus</name>
    <dbReference type="NCBI Taxonomy" id="285578"/>
    <lineage>
        <taxon>Bacteria</taxon>
        <taxon>Bacillati</taxon>
        <taxon>Actinomycetota</taxon>
        <taxon>Actinomycetes</taxon>
        <taxon>Kitasatosporales</taxon>
        <taxon>Streptomycetaceae</taxon>
        <taxon>Streptomyces</taxon>
    </lineage>
</organism>
<sequence length="101" mass="11198">MLTAARWVRDGCATPVALGRGVGVAKPVRAAVGKVWIKCTFCQGDLFRDREVKLNSSGMELMNFGWANESATGLICWSCGYVHLFVNRDLELYKVKKEDKG</sequence>
<dbReference type="EMBL" id="BLAG01000011">
    <property type="protein sequence ID" value="GES31780.1"/>
    <property type="molecule type" value="Genomic_DNA"/>
</dbReference>